<feature type="transmembrane region" description="Helical" evidence="8">
    <location>
        <begin position="454"/>
        <end position="472"/>
    </location>
</feature>
<keyword evidence="3" id="KW-0813">Transport</keyword>
<feature type="transmembrane region" description="Helical" evidence="8">
    <location>
        <begin position="114"/>
        <end position="135"/>
    </location>
</feature>
<evidence type="ECO:0000256" key="2">
    <source>
        <dbReference type="ARBA" id="ARBA00006434"/>
    </source>
</evidence>
<gene>
    <name evidence="9" type="ORF">ACFQRG_19035</name>
</gene>
<feature type="transmembrane region" description="Helical" evidence="8">
    <location>
        <begin position="182"/>
        <end position="201"/>
    </location>
</feature>
<feature type="transmembrane region" description="Helical" evidence="8">
    <location>
        <begin position="310"/>
        <end position="341"/>
    </location>
</feature>
<dbReference type="InterPro" id="IPR001734">
    <property type="entry name" value="Na/solute_symporter"/>
</dbReference>
<feature type="transmembrane region" description="Helical" evidence="8">
    <location>
        <begin position="73"/>
        <end position="93"/>
    </location>
</feature>
<feature type="transmembrane region" description="Helical" evidence="8">
    <location>
        <begin position="147"/>
        <end position="170"/>
    </location>
</feature>
<evidence type="ECO:0000256" key="8">
    <source>
        <dbReference type="SAM" id="Phobius"/>
    </source>
</evidence>
<evidence type="ECO:0000256" key="3">
    <source>
        <dbReference type="ARBA" id="ARBA00022448"/>
    </source>
</evidence>
<feature type="transmembrane region" description="Helical" evidence="8">
    <location>
        <begin position="233"/>
        <end position="256"/>
    </location>
</feature>
<feature type="transmembrane region" description="Helical" evidence="8">
    <location>
        <begin position="384"/>
        <end position="404"/>
    </location>
</feature>
<dbReference type="EMBL" id="JBHTCO010000041">
    <property type="protein sequence ID" value="MFC7395010.1"/>
    <property type="molecule type" value="Genomic_DNA"/>
</dbReference>
<dbReference type="PANTHER" id="PTHR48086">
    <property type="entry name" value="SODIUM/PROLINE SYMPORTER-RELATED"/>
    <property type="match status" value="1"/>
</dbReference>
<dbReference type="PROSITE" id="PS50283">
    <property type="entry name" value="NA_SOLUT_SYMP_3"/>
    <property type="match status" value="1"/>
</dbReference>
<name>A0ABW2Q4M7_9BACL</name>
<dbReference type="Pfam" id="PF00474">
    <property type="entry name" value="SSF"/>
    <property type="match status" value="1"/>
</dbReference>
<accession>A0ABW2Q4M7</accession>
<evidence type="ECO:0000313" key="9">
    <source>
        <dbReference type="EMBL" id="MFC7395010.1"/>
    </source>
</evidence>
<evidence type="ECO:0000256" key="4">
    <source>
        <dbReference type="ARBA" id="ARBA00022692"/>
    </source>
</evidence>
<sequence length="490" mass="53129">MNIALVIIFLVLLLTIYLGVRARKGKDMNLEQWAVGGRNLGSLFVFLLMAGETFTTFTFLGGSGLAYASGGPAYYVFNAGYFVVSYWLLPPIWKYAKQHRLLSQSDFFAHKYNSNAIGVLVGIVGVVAMIPYLVLQLKGLGIIVSETSYGVISPTVAIWIGMIVALLYVLVSGVHGSAWTSVIKDAIILIVIIFMGIYLPLHYFGGFKNMFETIHTAKPGFITLPHQGLSPSWFVSTLVLFTIGAYMWPHAFSAAYTSKSGRALRRNAIAMPLYQIILVSVIFIGFAAAMKVPGLKDTDMALFEISKRAFSPWFVGVIGAAGALAALVPSSLLLMASATILSKNVYKVFRPKTTDQQLTRITRILMVVVAIIALFFTFHGGKTIASLLVMGYSFVTQLFPSLVCSLWKRNPVTKQGAFVGVAAGVVTVAYITITGTTVGKLLPFLPQQIKDFDVGVIALVINIFVTAAVSVATRKKAVNVNTEDKVSTNA</sequence>
<comment type="caution">
    <text evidence="9">The sequence shown here is derived from an EMBL/GenBank/DDBJ whole genome shotgun (WGS) entry which is preliminary data.</text>
</comment>
<dbReference type="InterPro" id="IPR038377">
    <property type="entry name" value="Na/Glc_symporter_sf"/>
</dbReference>
<evidence type="ECO:0000313" key="10">
    <source>
        <dbReference type="Proteomes" id="UP001596505"/>
    </source>
</evidence>
<feature type="transmembrane region" description="Helical" evidence="8">
    <location>
        <begin position="43"/>
        <end position="67"/>
    </location>
</feature>
<feature type="transmembrane region" description="Helical" evidence="8">
    <location>
        <begin position="6"/>
        <end position="22"/>
    </location>
</feature>
<keyword evidence="5 8" id="KW-1133">Transmembrane helix</keyword>
<dbReference type="Gene3D" id="1.20.1730.10">
    <property type="entry name" value="Sodium/glucose cotransporter"/>
    <property type="match status" value="1"/>
</dbReference>
<feature type="transmembrane region" description="Helical" evidence="8">
    <location>
        <begin position="361"/>
        <end position="378"/>
    </location>
</feature>
<evidence type="ECO:0000256" key="5">
    <source>
        <dbReference type="ARBA" id="ARBA00022989"/>
    </source>
</evidence>
<keyword evidence="4 8" id="KW-0812">Transmembrane</keyword>
<dbReference type="CDD" id="cd10322">
    <property type="entry name" value="SLC5sbd"/>
    <property type="match status" value="1"/>
</dbReference>
<protein>
    <submittedName>
        <fullName evidence="9">Sodium:solute symporter</fullName>
    </submittedName>
</protein>
<dbReference type="Proteomes" id="UP001596505">
    <property type="component" value="Unassembled WGS sequence"/>
</dbReference>
<dbReference type="PANTHER" id="PTHR48086:SF8">
    <property type="entry name" value="MONOCARBOXYLIC ACID PERMEASE"/>
    <property type="match status" value="1"/>
</dbReference>
<organism evidence="9 10">
    <name type="scientific">Scopulibacillus cellulosilyticus</name>
    <dbReference type="NCBI Taxonomy" id="2665665"/>
    <lineage>
        <taxon>Bacteria</taxon>
        <taxon>Bacillati</taxon>
        <taxon>Bacillota</taxon>
        <taxon>Bacilli</taxon>
        <taxon>Bacillales</taxon>
        <taxon>Sporolactobacillaceae</taxon>
        <taxon>Scopulibacillus</taxon>
    </lineage>
</organism>
<comment type="similarity">
    <text evidence="2 7">Belongs to the sodium:solute symporter (SSF) (TC 2.A.21) family.</text>
</comment>
<feature type="transmembrane region" description="Helical" evidence="8">
    <location>
        <begin position="416"/>
        <end position="434"/>
    </location>
</feature>
<proteinExistence type="inferred from homology"/>
<evidence type="ECO:0000256" key="1">
    <source>
        <dbReference type="ARBA" id="ARBA00004141"/>
    </source>
</evidence>
<dbReference type="RefSeq" id="WP_380969069.1">
    <property type="nucleotide sequence ID" value="NZ_JBHTCO010000041.1"/>
</dbReference>
<keyword evidence="10" id="KW-1185">Reference proteome</keyword>
<dbReference type="InterPro" id="IPR050277">
    <property type="entry name" value="Sodium:Solute_Symporter"/>
</dbReference>
<comment type="subcellular location">
    <subcellularLocation>
        <location evidence="1">Membrane</location>
        <topology evidence="1">Multi-pass membrane protein</topology>
    </subcellularLocation>
</comment>
<evidence type="ECO:0000256" key="6">
    <source>
        <dbReference type="ARBA" id="ARBA00023136"/>
    </source>
</evidence>
<evidence type="ECO:0000256" key="7">
    <source>
        <dbReference type="RuleBase" id="RU362091"/>
    </source>
</evidence>
<feature type="transmembrane region" description="Helical" evidence="8">
    <location>
        <begin position="268"/>
        <end position="290"/>
    </location>
</feature>
<keyword evidence="6 8" id="KW-0472">Membrane</keyword>
<reference evidence="10" key="1">
    <citation type="journal article" date="2019" name="Int. J. Syst. Evol. Microbiol.">
        <title>The Global Catalogue of Microorganisms (GCM) 10K type strain sequencing project: providing services to taxonomists for standard genome sequencing and annotation.</title>
        <authorList>
            <consortium name="The Broad Institute Genomics Platform"/>
            <consortium name="The Broad Institute Genome Sequencing Center for Infectious Disease"/>
            <person name="Wu L."/>
            <person name="Ma J."/>
        </authorList>
    </citation>
    <scope>NUCLEOTIDE SEQUENCE [LARGE SCALE GENOMIC DNA]</scope>
    <source>
        <strain evidence="10">CGMCC 1.16305</strain>
    </source>
</reference>